<gene>
    <name evidence="1" type="primary">236</name>
    <name evidence="1" type="ORF">SEA_WAKANDA_236</name>
</gene>
<accession>A0A6G8R1Y8</accession>
<evidence type="ECO:0000313" key="1">
    <source>
        <dbReference type="EMBL" id="QIN94196.1"/>
    </source>
</evidence>
<name>A0A6G8R1Y8_9CAUD</name>
<dbReference type="GeneID" id="77928072"/>
<proteinExistence type="predicted"/>
<organism evidence="1 2">
    <name type="scientific">Streptomyces phage Wakanda</name>
    <dbReference type="NCBI Taxonomy" id="2713267"/>
    <lineage>
        <taxon>Viruses</taxon>
        <taxon>Duplodnaviria</taxon>
        <taxon>Heunggongvirae</taxon>
        <taxon>Uroviricota</taxon>
        <taxon>Caudoviricetes</taxon>
        <taxon>Stanwilliamsviridae</taxon>
        <taxon>Loccivirinae</taxon>
        <taxon>Wakandavirus</taxon>
        <taxon>Wakandavirus wakanda</taxon>
    </lineage>
</organism>
<evidence type="ECO:0000313" key="2">
    <source>
        <dbReference type="Proteomes" id="UP000501266"/>
    </source>
</evidence>
<dbReference type="EMBL" id="MT024865">
    <property type="protein sequence ID" value="QIN94196.1"/>
    <property type="molecule type" value="Genomic_DNA"/>
</dbReference>
<protein>
    <submittedName>
        <fullName evidence="1">Uncharacterized protein</fullName>
    </submittedName>
</protein>
<dbReference type="Proteomes" id="UP000501266">
    <property type="component" value="Segment"/>
</dbReference>
<dbReference type="KEGG" id="vg:77928072"/>
<keyword evidence="2" id="KW-1185">Reference proteome</keyword>
<reference evidence="1 2" key="1">
    <citation type="submission" date="2020-02" db="EMBL/GenBank/DDBJ databases">
        <authorList>
            <person name="Bullock J.N."/>
            <person name="Barnes M.L."/>
            <person name="Kankolongo K.M."/>
            <person name="Dejene B.A."/>
            <person name="Lindsay P.E."/>
            <person name="Bhuiyan S."/>
            <person name="Nayek S."/>
            <person name="Hughes L.E."/>
            <person name="Garlena R.A."/>
            <person name="Russell D.A."/>
            <person name="Pope W.H."/>
            <person name="Jacobs-Sera D."/>
            <person name="Hatfull G.F."/>
        </authorList>
    </citation>
    <scope>NUCLEOTIDE SEQUENCE [LARGE SCALE GENOMIC DNA]</scope>
</reference>
<dbReference type="RefSeq" id="YP_010652287.1">
    <property type="nucleotide sequence ID" value="NC_070785.1"/>
</dbReference>
<sequence>MEYVKLTKQLNPKVIDGRVYVDFDALIEALFKSAEASSQMARDLHDPALGLMAMGQTATAQVLESSLYEIQRENDIESR</sequence>